<name>A0AAP0HWI0_9MAGN</name>
<feature type="compositionally biased region" description="Polar residues" evidence="1">
    <location>
        <begin position="37"/>
        <end position="47"/>
    </location>
</feature>
<feature type="region of interest" description="Disordered" evidence="1">
    <location>
        <begin position="37"/>
        <end position="56"/>
    </location>
</feature>
<organism evidence="2 3">
    <name type="scientific">Stephania yunnanensis</name>
    <dbReference type="NCBI Taxonomy" id="152371"/>
    <lineage>
        <taxon>Eukaryota</taxon>
        <taxon>Viridiplantae</taxon>
        <taxon>Streptophyta</taxon>
        <taxon>Embryophyta</taxon>
        <taxon>Tracheophyta</taxon>
        <taxon>Spermatophyta</taxon>
        <taxon>Magnoliopsida</taxon>
        <taxon>Ranunculales</taxon>
        <taxon>Menispermaceae</taxon>
        <taxon>Menispermoideae</taxon>
        <taxon>Cissampelideae</taxon>
        <taxon>Stephania</taxon>
    </lineage>
</organism>
<reference evidence="2 3" key="1">
    <citation type="submission" date="2024-01" db="EMBL/GenBank/DDBJ databases">
        <title>Genome assemblies of Stephania.</title>
        <authorList>
            <person name="Yang L."/>
        </authorList>
    </citation>
    <scope>NUCLEOTIDE SEQUENCE [LARGE SCALE GENOMIC DNA]</scope>
    <source>
        <strain evidence="2">YNDBR</strain>
        <tissue evidence="2">Leaf</tissue>
    </source>
</reference>
<dbReference type="Proteomes" id="UP001420932">
    <property type="component" value="Unassembled WGS sequence"/>
</dbReference>
<dbReference type="AlphaFoldDB" id="A0AAP0HWI0"/>
<sequence>MTDLRQIKDRHVFVADQRQTRPVADLSLPKRVYSRSTSTPLCANTTRPSPPPHETRHHCLRRLPLTSLSSTATRRLCDSSAPQAGDEFANRPPFPSLVAPVPLPLVGPDPPPPLLAHVPPPQLGPVAFDSTAVGHHHGSAAPLFHHRGSPFLRAARARRVRFLHRRHHHGSRPPMRCAAAAYVHPHIAAMAGSSGAVARPGSSLFEF</sequence>
<accession>A0AAP0HWI0</accession>
<comment type="caution">
    <text evidence="2">The sequence shown here is derived from an EMBL/GenBank/DDBJ whole genome shotgun (WGS) entry which is preliminary data.</text>
</comment>
<evidence type="ECO:0000313" key="2">
    <source>
        <dbReference type="EMBL" id="KAK9099181.1"/>
    </source>
</evidence>
<evidence type="ECO:0000256" key="1">
    <source>
        <dbReference type="SAM" id="MobiDB-lite"/>
    </source>
</evidence>
<keyword evidence="3" id="KW-1185">Reference proteome</keyword>
<dbReference type="EMBL" id="JBBNAF010000011">
    <property type="protein sequence ID" value="KAK9099181.1"/>
    <property type="molecule type" value="Genomic_DNA"/>
</dbReference>
<evidence type="ECO:0000313" key="3">
    <source>
        <dbReference type="Proteomes" id="UP001420932"/>
    </source>
</evidence>
<protein>
    <submittedName>
        <fullName evidence="2">Uncharacterized protein</fullName>
    </submittedName>
</protein>
<gene>
    <name evidence="2" type="ORF">Syun_026226</name>
</gene>
<proteinExistence type="predicted"/>